<dbReference type="EMBL" id="CAUOFW020000878">
    <property type="protein sequence ID" value="CAK9138319.1"/>
    <property type="molecule type" value="Genomic_DNA"/>
</dbReference>
<evidence type="ECO:0000313" key="2">
    <source>
        <dbReference type="Proteomes" id="UP001642360"/>
    </source>
</evidence>
<comment type="caution">
    <text evidence="1">The sequence shown here is derived from an EMBL/GenBank/DDBJ whole genome shotgun (WGS) entry which is preliminary data.</text>
</comment>
<name>A0ABC8R031_9AQUA</name>
<proteinExistence type="predicted"/>
<organism evidence="1 2">
    <name type="scientific">Ilex paraguariensis</name>
    <name type="common">yerba mate</name>
    <dbReference type="NCBI Taxonomy" id="185542"/>
    <lineage>
        <taxon>Eukaryota</taxon>
        <taxon>Viridiplantae</taxon>
        <taxon>Streptophyta</taxon>
        <taxon>Embryophyta</taxon>
        <taxon>Tracheophyta</taxon>
        <taxon>Spermatophyta</taxon>
        <taxon>Magnoliopsida</taxon>
        <taxon>eudicotyledons</taxon>
        <taxon>Gunneridae</taxon>
        <taxon>Pentapetalae</taxon>
        <taxon>asterids</taxon>
        <taxon>campanulids</taxon>
        <taxon>Aquifoliales</taxon>
        <taxon>Aquifoliaceae</taxon>
        <taxon>Ilex</taxon>
    </lineage>
</organism>
<accession>A0ABC8R031</accession>
<gene>
    <name evidence="1" type="ORF">ILEXP_LOCUS5417</name>
</gene>
<dbReference type="AlphaFoldDB" id="A0ABC8R031"/>
<reference evidence="1 2" key="1">
    <citation type="submission" date="2024-02" db="EMBL/GenBank/DDBJ databases">
        <authorList>
            <person name="Vignale AGUSTIN F."/>
            <person name="Sosa J E."/>
            <person name="Modenutti C."/>
        </authorList>
    </citation>
    <scope>NUCLEOTIDE SEQUENCE [LARGE SCALE GENOMIC DNA]</scope>
</reference>
<dbReference type="Proteomes" id="UP001642360">
    <property type="component" value="Unassembled WGS sequence"/>
</dbReference>
<feature type="non-terminal residue" evidence="1">
    <location>
        <position position="75"/>
    </location>
</feature>
<keyword evidence="2" id="KW-1185">Reference proteome</keyword>
<feature type="non-terminal residue" evidence="1">
    <location>
        <position position="1"/>
    </location>
</feature>
<sequence length="75" mass="8298">HRNKMVLSGMSKKSSNIGTRSSGIYESLSANIREGRMKWVSSSNLTRWNPPMAGFLKIIFCGVVSRDSQTFGIGM</sequence>
<protein>
    <submittedName>
        <fullName evidence="1">Uncharacterized protein</fullName>
    </submittedName>
</protein>
<evidence type="ECO:0000313" key="1">
    <source>
        <dbReference type="EMBL" id="CAK9138319.1"/>
    </source>
</evidence>